<dbReference type="GeneID" id="92044115"/>
<organism evidence="1 2">
    <name type="scientific">Apiospora hydei</name>
    <dbReference type="NCBI Taxonomy" id="1337664"/>
    <lineage>
        <taxon>Eukaryota</taxon>
        <taxon>Fungi</taxon>
        <taxon>Dikarya</taxon>
        <taxon>Ascomycota</taxon>
        <taxon>Pezizomycotina</taxon>
        <taxon>Sordariomycetes</taxon>
        <taxon>Xylariomycetidae</taxon>
        <taxon>Amphisphaeriales</taxon>
        <taxon>Apiosporaceae</taxon>
        <taxon>Apiospora</taxon>
    </lineage>
</organism>
<proteinExistence type="predicted"/>
<keyword evidence="2" id="KW-1185">Reference proteome</keyword>
<name>A0ABR1WPL2_9PEZI</name>
<evidence type="ECO:0000313" key="1">
    <source>
        <dbReference type="EMBL" id="KAK8085469.1"/>
    </source>
</evidence>
<protein>
    <submittedName>
        <fullName evidence="1">Uncharacterized protein</fullName>
    </submittedName>
</protein>
<comment type="caution">
    <text evidence="1">The sequence shown here is derived from an EMBL/GenBank/DDBJ whole genome shotgun (WGS) entry which is preliminary data.</text>
</comment>
<dbReference type="EMBL" id="JAQQWN010000005">
    <property type="protein sequence ID" value="KAK8085469.1"/>
    <property type="molecule type" value="Genomic_DNA"/>
</dbReference>
<evidence type="ECO:0000313" key="2">
    <source>
        <dbReference type="Proteomes" id="UP001433268"/>
    </source>
</evidence>
<dbReference type="Proteomes" id="UP001433268">
    <property type="component" value="Unassembled WGS sequence"/>
</dbReference>
<reference evidence="1 2" key="1">
    <citation type="submission" date="2023-01" db="EMBL/GenBank/DDBJ databases">
        <title>Analysis of 21 Apiospora genomes using comparative genomics revels a genus with tremendous synthesis potential of carbohydrate active enzymes and secondary metabolites.</title>
        <authorList>
            <person name="Sorensen T."/>
        </authorList>
    </citation>
    <scope>NUCLEOTIDE SEQUENCE [LARGE SCALE GENOMIC DNA]</scope>
    <source>
        <strain evidence="1 2">CBS 114990</strain>
    </source>
</reference>
<sequence>MDVIFLNERQATKAATTTTLALVPPVLSSSSPTMIEIPSPRVLGPNSVEDREILCRGVALPLGSHEVVVKTASGGCGALKREGTADGFNRCDVGML</sequence>
<dbReference type="RefSeq" id="XP_066669978.1">
    <property type="nucleotide sequence ID" value="XM_066811055.1"/>
</dbReference>
<accession>A0ABR1WPL2</accession>
<gene>
    <name evidence="1" type="ORF">PG997_006740</name>
</gene>